<dbReference type="Gene3D" id="1.10.287.470">
    <property type="entry name" value="Helix hairpin bin"/>
    <property type="match status" value="1"/>
</dbReference>
<dbReference type="GO" id="GO:1990281">
    <property type="term" value="C:efflux pump complex"/>
    <property type="evidence" value="ECO:0007669"/>
    <property type="project" value="TreeGrafter"/>
</dbReference>
<dbReference type="PANTHER" id="PTHR30469">
    <property type="entry name" value="MULTIDRUG RESISTANCE PROTEIN MDTA"/>
    <property type="match status" value="1"/>
</dbReference>
<evidence type="ECO:0000313" key="5">
    <source>
        <dbReference type="EMBL" id="KWV59524.1"/>
    </source>
</evidence>
<sequence>MVRRMAIMLVLVGVAFAAIFGFEAFKARMIQKAIAGLRNPPQTVSTITAATQPWQKRLEAVGSARAEKGADLSAQVSGIVKAIHFKSGAKVEQGTLLVELEAADDIAHLESLKAMQALAQLNYDRDTHLRQTDAVSQQTADTDLATLKSDQAQVAQQQALVGYKSITAPFSGQLGIRQVDLGQYIAPGTPIVTLQQLDPIFIDLYLPQQALAQIKVGQEVSAKVDTYPDQKFTGRILAINPLVNAASRNVQVRATFDNPDEKLRPGMFATVDIDVGSVQHYVTLPKTAIYYNSYGDIAYLIKEGHEGKGESKGGEKQYVAEQVFVKTGDARGDQVAVLDGVKPGDVVVSSGQNKLHNGSPVLIDNKTPIPFSANPQVSEE</sequence>
<dbReference type="NCBIfam" id="TIGR01730">
    <property type="entry name" value="RND_mfp"/>
    <property type="match status" value="1"/>
</dbReference>
<evidence type="ECO:0000259" key="4">
    <source>
        <dbReference type="Pfam" id="PF25954"/>
    </source>
</evidence>
<dbReference type="FunFam" id="2.40.30.170:FF:000010">
    <property type="entry name" value="Efflux RND transporter periplasmic adaptor subunit"/>
    <property type="match status" value="1"/>
</dbReference>
<dbReference type="OrthoDB" id="9806939at2"/>
<feature type="domain" description="CusB-like beta-barrel" evidence="4">
    <location>
        <begin position="202"/>
        <end position="273"/>
    </location>
</feature>
<gene>
    <name evidence="5" type="ORF">AS156_31335</name>
</gene>
<dbReference type="Proteomes" id="UP000057737">
    <property type="component" value="Unassembled WGS sequence"/>
</dbReference>
<dbReference type="Gene3D" id="2.40.420.20">
    <property type="match status" value="1"/>
</dbReference>
<dbReference type="InterPro" id="IPR058625">
    <property type="entry name" value="MdtA-like_BSH"/>
</dbReference>
<evidence type="ECO:0000313" key="6">
    <source>
        <dbReference type="Proteomes" id="UP000057737"/>
    </source>
</evidence>
<name>A0A120FR37_9BRAD</name>
<dbReference type="Gene3D" id="2.40.30.170">
    <property type="match status" value="1"/>
</dbReference>
<evidence type="ECO:0000256" key="1">
    <source>
        <dbReference type="ARBA" id="ARBA00009477"/>
    </source>
</evidence>
<dbReference type="Pfam" id="PF25917">
    <property type="entry name" value="BSH_RND"/>
    <property type="match status" value="1"/>
</dbReference>
<dbReference type="SUPFAM" id="SSF111369">
    <property type="entry name" value="HlyD-like secretion proteins"/>
    <property type="match status" value="1"/>
</dbReference>
<feature type="region of interest" description="Disordered" evidence="2">
    <location>
        <begin position="350"/>
        <end position="380"/>
    </location>
</feature>
<dbReference type="Pfam" id="PF25954">
    <property type="entry name" value="Beta-barrel_RND_2"/>
    <property type="match status" value="1"/>
</dbReference>
<feature type="domain" description="Multidrug resistance protein MdtA-like barrel-sandwich hybrid" evidence="3">
    <location>
        <begin position="70"/>
        <end position="190"/>
    </location>
</feature>
<dbReference type="PANTHER" id="PTHR30469:SF11">
    <property type="entry name" value="BLL4320 PROTEIN"/>
    <property type="match status" value="1"/>
</dbReference>
<dbReference type="AlphaFoldDB" id="A0A120FR37"/>
<accession>A0A120FR37</accession>
<comment type="caution">
    <text evidence="5">The sequence shown here is derived from an EMBL/GenBank/DDBJ whole genome shotgun (WGS) entry which is preliminary data.</text>
</comment>
<reference evidence="5 6" key="1">
    <citation type="submission" date="2015-11" db="EMBL/GenBank/DDBJ databases">
        <title>Draft Genome Sequence of the Strain BR 10303 (Bradyrhizobium sp.) isolated from nodules of Centrolobium paraense.</title>
        <authorList>
            <person name="Zelli J.E."/>
            <person name="Simoes-Araujo J.L."/>
            <person name="Barauna A.C."/>
            <person name="Silva K."/>
        </authorList>
    </citation>
    <scope>NUCLEOTIDE SEQUENCE [LARGE SCALE GENOMIC DNA]</scope>
    <source>
        <strain evidence="5 6">BR 10303</strain>
    </source>
</reference>
<dbReference type="EMBL" id="LNCU01000030">
    <property type="protein sequence ID" value="KWV59524.1"/>
    <property type="molecule type" value="Genomic_DNA"/>
</dbReference>
<protein>
    <submittedName>
        <fullName evidence="5">RND transporter</fullName>
    </submittedName>
</protein>
<dbReference type="InterPro" id="IPR006143">
    <property type="entry name" value="RND_pump_MFP"/>
</dbReference>
<dbReference type="GO" id="GO:0015562">
    <property type="term" value="F:efflux transmembrane transporter activity"/>
    <property type="evidence" value="ECO:0007669"/>
    <property type="project" value="TreeGrafter"/>
</dbReference>
<comment type="similarity">
    <text evidence="1">Belongs to the membrane fusion protein (MFP) (TC 8.A.1) family.</text>
</comment>
<proteinExistence type="inferred from homology"/>
<dbReference type="InterPro" id="IPR058792">
    <property type="entry name" value="Beta-barrel_RND_2"/>
</dbReference>
<keyword evidence="6" id="KW-1185">Reference proteome</keyword>
<organism evidence="5 6">
    <name type="scientific">Bradyrhizobium macuxiense</name>
    <dbReference type="NCBI Taxonomy" id="1755647"/>
    <lineage>
        <taxon>Bacteria</taxon>
        <taxon>Pseudomonadati</taxon>
        <taxon>Pseudomonadota</taxon>
        <taxon>Alphaproteobacteria</taxon>
        <taxon>Hyphomicrobiales</taxon>
        <taxon>Nitrobacteraceae</taxon>
        <taxon>Bradyrhizobium</taxon>
    </lineage>
</organism>
<dbReference type="Gene3D" id="2.40.50.100">
    <property type="match status" value="1"/>
</dbReference>
<evidence type="ECO:0000256" key="2">
    <source>
        <dbReference type="SAM" id="MobiDB-lite"/>
    </source>
</evidence>
<evidence type="ECO:0000259" key="3">
    <source>
        <dbReference type="Pfam" id="PF25917"/>
    </source>
</evidence>